<evidence type="ECO:0000256" key="1">
    <source>
        <dbReference type="ARBA" id="ARBA00022491"/>
    </source>
</evidence>
<dbReference type="Proteomes" id="UP000595046">
    <property type="component" value="Chromosome"/>
</dbReference>
<dbReference type="EMBL" id="CP048882">
    <property type="protein sequence ID" value="QPP07916.1"/>
    <property type="molecule type" value="Genomic_DNA"/>
</dbReference>
<feature type="DNA-binding region" description="H-T-H motif" evidence="5">
    <location>
        <begin position="28"/>
        <end position="47"/>
    </location>
</feature>
<evidence type="ECO:0000256" key="5">
    <source>
        <dbReference type="PROSITE-ProRule" id="PRU00335"/>
    </source>
</evidence>
<sequence>MSPQRSNRSQLIEGTLRCLKRLPPERITARAIADESGANLASIAYHFGSKDALVTEAAIAGLDRWLAEVAAALGDLADRTPEERYRAASEAVTGTRDSHSGLARHYVTALARAQHDDAIKDTLAEGFRRTRPEVAALLGLGDDEEGRDAAGLALALFHGLLIQTLLAPDLAIEGERMHRAQVRLRGALPEA</sequence>
<dbReference type="Pfam" id="PF13977">
    <property type="entry name" value="TetR_C_6"/>
    <property type="match status" value="1"/>
</dbReference>
<organism evidence="7 8">
    <name type="scientific">Streptomyces bathyalis</name>
    <dbReference type="NCBI Taxonomy" id="2710756"/>
    <lineage>
        <taxon>Bacteria</taxon>
        <taxon>Bacillati</taxon>
        <taxon>Actinomycetota</taxon>
        <taxon>Actinomycetes</taxon>
        <taxon>Kitasatosporales</taxon>
        <taxon>Streptomycetaceae</taxon>
        <taxon>Streptomyces</taxon>
    </lineage>
</organism>
<keyword evidence="3 5" id="KW-0238">DNA-binding</keyword>
<dbReference type="AlphaFoldDB" id="A0A7T1WSU9"/>
<protein>
    <submittedName>
        <fullName evidence="7">TetR family transcriptional regulator</fullName>
    </submittedName>
</protein>
<evidence type="ECO:0000313" key="7">
    <source>
        <dbReference type="EMBL" id="QPP07916.1"/>
    </source>
</evidence>
<evidence type="ECO:0000256" key="2">
    <source>
        <dbReference type="ARBA" id="ARBA00023015"/>
    </source>
</evidence>
<dbReference type="InterPro" id="IPR036271">
    <property type="entry name" value="Tet_transcr_reg_TetR-rel_C_sf"/>
</dbReference>
<evidence type="ECO:0000256" key="4">
    <source>
        <dbReference type="ARBA" id="ARBA00023163"/>
    </source>
</evidence>
<dbReference type="InterPro" id="IPR001647">
    <property type="entry name" value="HTH_TetR"/>
</dbReference>
<keyword evidence="1" id="KW-0678">Repressor</keyword>
<dbReference type="InterPro" id="IPR039538">
    <property type="entry name" value="BetI_C"/>
</dbReference>
<evidence type="ECO:0000259" key="6">
    <source>
        <dbReference type="PROSITE" id="PS50977"/>
    </source>
</evidence>
<dbReference type="InterPro" id="IPR009057">
    <property type="entry name" value="Homeodomain-like_sf"/>
</dbReference>
<accession>A0A7T1WSU9</accession>
<dbReference type="PROSITE" id="PS50977">
    <property type="entry name" value="HTH_TETR_2"/>
    <property type="match status" value="1"/>
</dbReference>
<dbReference type="KEGG" id="sbat:G4Z16_17570"/>
<dbReference type="RefSeq" id="WP_197351716.1">
    <property type="nucleotide sequence ID" value="NZ_CP048882.1"/>
</dbReference>
<dbReference type="SUPFAM" id="SSF48498">
    <property type="entry name" value="Tetracyclin repressor-like, C-terminal domain"/>
    <property type="match status" value="1"/>
</dbReference>
<feature type="domain" description="HTH tetR-type" evidence="6">
    <location>
        <begin position="5"/>
        <end position="65"/>
    </location>
</feature>
<evidence type="ECO:0000256" key="3">
    <source>
        <dbReference type="ARBA" id="ARBA00023125"/>
    </source>
</evidence>
<reference evidence="8" key="1">
    <citation type="submission" date="2020-02" db="EMBL/GenBank/DDBJ databases">
        <title>Streptomyces sp. ASO4wet.</title>
        <authorList>
            <person name="Risdian C."/>
            <person name="Landwehr W."/>
            <person name="Schupp P."/>
            <person name="Wink J."/>
        </authorList>
    </citation>
    <scope>NUCLEOTIDE SEQUENCE [LARGE SCALE GENOMIC DNA]</scope>
    <source>
        <strain evidence="8">ASO4wet</strain>
    </source>
</reference>
<proteinExistence type="predicted"/>
<evidence type="ECO:0000313" key="8">
    <source>
        <dbReference type="Proteomes" id="UP000595046"/>
    </source>
</evidence>
<gene>
    <name evidence="7" type="ORF">G4Z16_17570</name>
</gene>
<keyword evidence="8" id="KW-1185">Reference proteome</keyword>
<keyword evidence="2" id="KW-0805">Transcription regulation</keyword>
<name>A0A7T1WSU9_9ACTN</name>
<keyword evidence="4" id="KW-0804">Transcription</keyword>
<dbReference type="GO" id="GO:0003677">
    <property type="term" value="F:DNA binding"/>
    <property type="evidence" value="ECO:0007669"/>
    <property type="project" value="UniProtKB-UniRule"/>
</dbReference>
<dbReference type="Gene3D" id="1.10.357.10">
    <property type="entry name" value="Tetracycline Repressor, domain 2"/>
    <property type="match status" value="1"/>
</dbReference>
<dbReference type="SUPFAM" id="SSF46689">
    <property type="entry name" value="Homeodomain-like"/>
    <property type="match status" value="1"/>
</dbReference>
<dbReference type="Pfam" id="PF00440">
    <property type="entry name" value="TetR_N"/>
    <property type="match status" value="1"/>
</dbReference>